<dbReference type="NCBIfam" id="NF005761">
    <property type="entry name" value="PRK07588.1"/>
    <property type="match status" value="1"/>
</dbReference>
<dbReference type="InterPro" id="IPR051704">
    <property type="entry name" value="FAD_aromatic-hydroxylase"/>
</dbReference>
<reference evidence="2 3" key="1">
    <citation type="submission" date="2016-06" db="EMBL/GenBank/DDBJ databases">
        <authorList>
            <person name="Kjaerup R.B."/>
            <person name="Dalgaard T.S."/>
            <person name="Juul-Madsen H.R."/>
        </authorList>
    </citation>
    <scope>NUCLEOTIDE SEQUENCE [LARGE SCALE GENOMIC DNA]</scope>
    <source>
        <strain evidence="2 3">1245139.5</strain>
    </source>
</reference>
<dbReference type="Gene3D" id="3.50.50.60">
    <property type="entry name" value="FAD/NAD(P)-binding domain"/>
    <property type="match status" value="1"/>
</dbReference>
<sequence>MKIAISGAGVAGPTLAYWLHRTGHEPTLIERAKQFRTGGYVVDFWGAGYRVAQRMGLETAIRDAGYEIQTLRSVGREGQTLASLSVDGFRRAAGGELTSLARGDLASVIYDAIQQDVETIFDDSITAISQHPDRVSVSFAQSAGRDFDLVIGADGLHSNVRRLTFGPKHDAEHYLGCLVAAAVVEGYRPRDESVYVTYSRPGRSVARFALRGDRTMFLFVLRSEEGHDPGDLEGRKALLWREFADAGWECKHILAAVDDSDDLYFDVVSQIRLDHWWSGRVALVGDAAACVSLLAGEGTGLAMTAAYVLAGELRCAQGDFQRAFHAYETRMRPLIEEKQANAKKLLPVFATKTQIGIRIRDLVMRAMNFRPLGDLVVARGLRDDIDLPTYLM</sequence>
<protein>
    <recommendedName>
        <fullName evidence="1">FAD-binding domain-containing protein</fullName>
    </recommendedName>
</protein>
<proteinExistence type="predicted"/>
<dbReference type="RefSeq" id="WP_065157362.1">
    <property type="nucleotide sequence ID" value="NZ_LZLQ01000024.1"/>
</dbReference>
<dbReference type="EMBL" id="LZLQ01000024">
    <property type="protein sequence ID" value="OBK18659.1"/>
    <property type="molecule type" value="Genomic_DNA"/>
</dbReference>
<keyword evidence="3" id="KW-1185">Reference proteome</keyword>
<dbReference type="PANTHER" id="PTHR46865:SF8">
    <property type="entry name" value="POSSIBLE OXIDOREDUCTASE"/>
    <property type="match status" value="1"/>
</dbReference>
<dbReference type="OrthoDB" id="3356051at2"/>
<feature type="domain" description="FAD-binding" evidence="1">
    <location>
        <begin position="2"/>
        <end position="316"/>
    </location>
</feature>
<gene>
    <name evidence="2" type="ORF">A5636_01905</name>
</gene>
<accession>A0A1A3NC53</accession>
<dbReference type="Proteomes" id="UP000093629">
    <property type="component" value="Unassembled WGS sequence"/>
</dbReference>
<evidence type="ECO:0000313" key="2">
    <source>
        <dbReference type="EMBL" id="OBK18659.1"/>
    </source>
</evidence>
<comment type="caution">
    <text evidence="2">The sequence shown here is derived from an EMBL/GenBank/DDBJ whole genome shotgun (WGS) entry which is preliminary data.</text>
</comment>
<dbReference type="AlphaFoldDB" id="A0A1A3NC53"/>
<dbReference type="SUPFAM" id="SSF51905">
    <property type="entry name" value="FAD/NAD(P)-binding domain"/>
    <property type="match status" value="1"/>
</dbReference>
<dbReference type="PANTHER" id="PTHR46865">
    <property type="entry name" value="OXIDOREDUCTASE-RELATED"/>
    <property type="match status" value="1"/>
</dbReference>
<dbReference type="PRINTS" id="PR00420">
    <property type="entry name" value="RNGMNOXGNASE"/>
</dbReference>
<dbReference type="Pfam" id="PF01494">
    <property type="entry name" value="FAD_binding_3"/>
    <property type="match status" value="1"/>
</dbReference>
<dbReference type="GO" id="GO:0071949">
    <property type="term" value="F:FAD binding"/>
    <property type="evidence" value="ECO:0007669"/>
    <property type="project" value="InterPro"/>
</dbReference>
<evidence type="ECO:0000259" key="1">
    <source>
        <dbReference type="Pfam" id="PF01494"/>
    </source>
</evidence>
<dbReference type="InterPro" id="IPR002938">
    <property type="entry name" value="FAD-bd"/>
</dbReference>
<organism evidence="2 3">
    <name type="scientific">Mycobacterium asiaticum</name>
    <dbReference type="NCBI Taxonomy" id="1790"/>
    <lineage>
        <taxon>Bacteria</taxon>
        <taxon>Bacillati</taxon>
        <taxon>Actinomycetota</taxon>
        <taxon>Actinomycetes</taxon>
        <taxon>Mycobacteriales</taxon>
        <taxon>Mycobacteriaceae</taxon>
        <taxon>Mycobacterium</taxon>
    </lineage>
</organism>
<dbReference type="Gene3D" id="3.30.9.10">
    <property type="entry name" value="D-Amino Acid Oxidase, subunit A, domain 2"/>
    <property type="match status" value="1"/>
</dbReference>
<dbReference type="InterPro" id="IPR036188">
    <property type="entry name" value="FAD/NAD-bd_sf"/>
</dbReference>
<evidence type="ECO:0000313" key="3">
    <source>
        <dbReference type="Proteomes" id="UP000093629"/>
    </source>
</evidence>
<name>A0A1A3NC53_MYCAS</name>